<dbReference type="GO" id="GO:0003677">
    <property type="term" value="F:DNA binding"/>
    <property type="evidence" value="ECO:0007669"/>
    <property type="project" value="UniProtKB-UniRule"/>
</dbReference>
<keyword evidence="3" id="KW-0132">Cell division</keyword>
<dbReference type="InterPro" id="IPR002104">
    <property type="entry name" value="Integrase_catalytic"/>
</dbReference>
<protein>
    <submittedName>
        <fullName evidence="12">Tyrosine recombinase XerS</fullName>
    </submittedName>
</protein>
<organism evidence="12 13">
    <name type="scientific">Enterococcus cecorum</name>
    <dbReference type="NCBI Taxonomy" id="44008"/>
    <lineage>
        <taxon>Bacteria</taxon>
        <taxon>Bacillati</taxon>
        <taxon>Bacillota</taxon>
        <taxon>Bacilli</taxon>
        <taxon>Lactobacillales</taxon>
        <taxon>Enterococcaceae</taxon>
        <taxon>Enterococcus</taxon>
    </lineage>
</organism>
<dbReference type="GO" id="GO:0006310">
    <property type="term" value="P:DNA recombination"/>
    <property type="evidence" value="ECO:0007669"/>
    <property type="project" value="UniProtKB-KW"/>
</dbReference>
<keyword evidence="5" id="KW-0229">DNA integration</keyword>
<feature type="domain" description="Core-binding (CB)" evidence="11">
    <location>
        <begin position="17"/>
        <end position="133"/>
    </location>
</feature>
<dbReference type="GO" id="GO:0005737">
    <property type="term" value="C:cytoplasm"/>
    <property type="evidence" value="ECO:0007669"/>
    <property type="project" value="UniProtKB-SubCell"/>
</dbReference>
<dbReference type="GO" id="GO:0007059">
    <property type="term" value="P:chromosome segregation"/>
    <property type="evidence" value="ECO:0007669"/>
    <property type="project" value="UniProtKB-KW"/>
</dbReference>
<accession>A0A1Y4R5U5</accession>
<evidence type="ECO:0000259" key="10">
    <source>
        <dbReference type="PROSITE" id="PS51898"/>
    </source>
</evidence>
<keyword evidence="6 9" id="KW-0238">DNA-binding</keyword>
<evidence type="ECO:0000256" key="8">
    <source>
        <dbReference type="ARBA" id="ARBA00023306"/>
    </source>
</evidence>
<dbReference type="RefSeq" id="WP_047241880.1">
    <property type="nucleotide sequence ID" value="NZ_CP010060.1"/>
</dbReference>
<evidence type="ECO:0000256" key="6">
    <source>
        <dbReference type="ARBA" id="ARBA00023125"/>
    </source>
</evidence>
<keyword evidence="2" id="KW-0963">Cytoplasm</keyword>
<dbReference type="SUPFAM" id="SSF56349">
    <property type="entry name" value="DNA breaking-rejoining enzymes"/>
    <property type="match status" value="1"/>
</dbReference>
<dbReference type="Gene3D" id="1.10.150.130">
    <property type="match status" value="1"/>
</dbReference>
<evidence type="ECO:0000256" key="3">
    <source>
        <dbReference type="ARBA" id="ARBA00022618"/>
    </source>
</evidence>
<name>A0A1Y4R5U5_9ENTE</name>
<dbReference type="InterPro" id="IPR011010">
    <property type="entry name" value="DNA_brk_join_enz"/>
</dbReference>
<dbReference type="GO" id="GO:0015074">
    <property type="term" value="P:DNA integration"/>
    <property type="evidence" value="ECO:0007669"/>
    <property type="project" value="UniProtKB-KW"/>
</dbReference>
<dbReference type="PROSITE" id="PS51900">
    <property type="entry name" value="CB"/>
    <property type="match status" value="1"/>
</dbReference>
<evidence type="ECO:0000256" key="2">
    <source>
        <dbReference type="ARBA" id="ARBA00022490"/>
    </source>
</evidence>
<keyword evidence="4" id="KW-0159">Chromosome partition</keyword>
<dbReference type="CDD" id="cd00397">
    <property type="entry name" value="DNA_BRE_C"/>
    <property type="match status" value="1"/>
</dbReference>
<evidence type="ECO:0000256" key="9">
    <source>
        <dbReference type="PROSITE-ProRule" id="PRU01248"/>
    </source>
</evidence>
<keyword evidence="8" id="KW-0131">Cell cycle</keyword>
<evidence type="ECO:0000256" key="5">
    <source>
        <dbReference type="ARBA" id="ARBA00022908"/>
    </source>
</evidence>
<dbReference type="GO" id="GO:0051301">
    <property type="term" value="P:cell division"/>
    <property type="evidence" value="ECO:0007669"/>
    <property type="project" value="UniProtKB-KW"/>
</dbReference>
<dbReference type="InterPro" id="IPR013762">
    <property type="entry name" value="Integrase-like_cat_sf"/>
</dbReference>
<dbReference type="PANTHER" id="PTHR30349:SF77">
    <property type="entry name" value="TYROSINE RECOMBINASE XERC"/>
    <property type="match status" value="1"/>
</dbReference>
<dbReference type="AlphaFoldDB" id="A0A1Y4R5U5"/>
<dbReference type="InterPro" id="IPR010998">
    <property type="entry name" value="Integrase_recombinase_N"/>
</dbReference>
<dbReference type="EMBL" id="NFLC01000001">
    <property type="protein sequence ID" value="OUQ11913.1"/>
    <property type="molecule type" value="Genomic_DNA"/>
</dbReference>
<dbReference type="Gene3D" id="1.10.443.10">
    <property type="entry name" value="Intergrase catalytic core"/>
    <property type="match status" value="1"/>
</dbReference>
<reference evidence="13" key="1">
    <citation type="submission" date="2017-04" db="EMBL/GenBank/DDBJ databases">
        <title>Function of individual gut microbiota members based on whole genome sequencing of pure cultures obtained from chicken caecum.</title>
        <authorList>
            <person name="Medvecky M."/>
            <person name="Cejkova D."/>
            <person name="Polansky O."/>
            <person name="Karasova D."/>
            <person name="Kubasova T."/>
            <person name="Cizek A."/>
            <person name="Rychlik I."/>
        </authorList>
    </citation>
    <scope>NUCLEOTIDE SEQUENCE [LARGE SCALE GENOMIC DNA]</scope>
    <source>
        <strain evidence="13">An144</strain>
    </source>
</reference>
<evidence type="ECO:0000259" key="11">
    <source>
        <dbReference type="PROSITE" id="PS51900"/>
    </source>
</evidence>
<dbReference type="NCBIfam" id="NF003462">
    <property type="entry name" value="PRK05084.1"/>
    <property type="match status" value="1"/>
</dbReference>
<evidence type="ECO:0000313" key="13">
    <source>
        <dbReference type="Proteomes" id="UP000196074"/>
    </source>
</evidence>
<dbReference type="Pfam" id="PF00589">
    <property type="entry name" value="Phage_integrase"/>
    <property type="match status" value="1"/>
</dbReference>
<dbReference type="PROSITE" id="PS51898">
    <property type="entry name" value="TYR_RECOMBINASE"/>
    <property type="match status" value="1"/>
</dbReference>
<evidence type="ECO:0000313" key="12">
    <source>
        <dbReference type="EMBL" id="OUQ11913.1"/>
    </source>
</evidence>
<feature type="domain" description="Tyr recombinase" evidence="10">
    <location>
        <begin position="181"/>
        <end position="369"/>
    </location>
</feature>
<gene>
    <name evidence="12" type="ORF">B5E88_00870</name>
</gene>
<evidence type="ECO:0000256" key="1">
    <source>
        <dbReference type="ARBA" id="ARBA00004496"/>
    </source>
</evidence>
<dbReference type="PANTHER" id="PTHR30349">
    <property type="entry name" value="PHAGE INTEGRASE-RELATED"/>
    <property type="match status" value="1"/>
</dbReference>
<dbReference type="Proteomes" id="UP000196074">
    <property type="component" value="Unassembled WGS sequence"/>
</dbReference>
<comment type="caution">
    <text evidence="12">The sequence shown here is derived from an EMBL/GenBank/DDBJ whole genome shotgun (WGS) entry which is preliminary data.</text>
</comment>
<keyword evidence="7" id="KW-0233">DNA recombination</keyword>
<comment type="subcellular location">
    <subcellularLocation>
        <location evidence="1">Cytoplasm</location>
    </subcellularLocation>
</comment>
<dbReference type="InterPro" id="IPR050090">
    <property type="entry name" value="Tyrosine_recombinase_XerCD"/>
</dbReference>
<evidence type="ECO:0000256" key="7">
    <source>
        <dbReference type="ARBA" id="ARBA00023172"/>
    </source>
</evidence>
<evidence type="ECO:0000256" key="4">
    <source>
        <dbReference type="ARBA" id="ARBA00022829"/>
    </source>
</evidence>
<dbReference type="InterPro" id="IPR044068">
    <property type="entry name" value="CB"/>
</dbReference>
<sequence>MQATQATAKAKVLENLPEYPDFAQEYFQKKIEEEYSSVTLFEYQKEMKRFLEWLIREGYSKATLMKDIQIAELDVLTEKDLNLYKRELQNRKKNVSKEKQSLYEESGDELPGLSKSTIKRSLTALRSLFNFLSTTINDETNKPYLSSNQMQGVKNVNDSVKMSVRTKKMEPMIFFDNEGLAFLQFIDHQYQELLTTRQAIAAFEKNKIRDLAILALFLGTGIRLSELVNINLRDMELTDESMHIRVIRKGGQMDWVTVASPMISYITDYLDTRQTTYQITENVQPLFLSTYGGAAKRLKANAIEKMVDKYSKAYNKRTTPHKLRHSVGTQIYRKTGSIVTTAQLLGQNNTNSTSIYTHIGAKEQVNIMNHLYD</sequence>
<proteinExistence type="predicted"/>